<evidence type="ECO:0000313" key="2">
    <source>
        <dbReference type="EMBL" id="CAG9861715.1"/>
    </source>
</evidence>
<dbReference type="Proteomes" id="UP001153712">
    <property type="component" value="Chromosome 4"/>
</dbReference>
<protein>
    <submittedName>
        <fullName evidence="2">Uncharacterized protein</fullName>
    </submittedName>
</protein>
<keyword evidence="3" id="KW-1185">Reference proteome</keyword>
<name>A0A9N9TNS9_PHYSR</name>
<proteinExistence type="predicted"/>
<gene>
    <name evidence="2" type="ORF">PHYEVI_LOCUS8046</name>
</gene>
<feature type="compositionally biased region" description="Polar residues" evidence="1">
    <location>
        <begin position="45"/>
        <end position="56"/>
    </location>
</feature>
<sequence>MLRSIFSLIHNIIESDKEYNNKKSSAHFSSDSYENCEIMHRNRPSNSLVLNSNQGDTLPIDQYDDDPAIDTAKPKKSSKSDGKKSKQTEETIGDRASFSNEEESDEKFSEIQGEVKVGVRDLLAKLPQKKKTVPEKDKEQLGALLEQIQKMKKGMERLHQIAKQFTCSDKFKQDVDYLIKSLAVDKSAKGQNLEPKKPK</sequence>
<dbReference type="OrthoDB" id="6746837at2759"/>
<evidence type="ECO:0000313" key="3">
    <source>
        <dbReference type="Proteomes" id="UP001153712"/>
    </source>
</evidence>
<reference evidence="2" key="1">
    <citation type="submission" date="2022-01" db="EMBL/GenBank/DDBJ databases">
        <authorList>
            <person name="King R."/>
        </authorList>
    </citation>
    <scope>NUCLEOTIDE SEQUENCE</scope>
</reference>
<feature type="region of interest" description="Disordered" evidence="1">
    <location>
        <begin position="45"/>
        <end position="111"/>
    </location>
</feature>
<dbReference type="AlphaFoldDB" id="A0A9N9TNS9"/>
<organism evidence="2 3">
    <name type="scientific">Phyllotreta striolata</name>
    <name type="common">Striped flea beetle</name>
    <name type="synonym">Crioceris striolata</name>
    <dbReference type="NCBI Taxonomy" id="444603"/>
    <lineage>
        <taxon>Eukaryota</taxon>
        <taxon>Metazoa</taxon>
        <taxon>Ecdysozoa</taxon>
        <taxon>Arthropoda</taxon>
        <taxon>Hexapoda</taxon>
        <taxon>Insecta</taxon>
        <taxon>Pterygota</taxon>
        <taxon>Neoptera</taxon>
        <taxon>Endopterygota</taxon>
        <taxon>Coleoptera</taxon>
        <taxon>Polyphaga</taxon>
        <taxon>Cucujiformia</taxon>
        <taxon>Chrysomeloidea</taxon>
        <taxon>Chrysomelidae</taxon>
        <taxon>Galerucinae</taxon>
        <taxon>Alticini</taxon>
        <taxon>Phyllotreta</taxon>
    </lineage>
</organism>
<feature type="compositionally biased region" description="Basic and acidic residues" evidence="1">
    <location>
        <begin position="78"/>
        <end position="93"/>
    </location>
</feature>
<dbReference type="EMBL" id="OU900097">
    <property type="protein sequence ID" value="CAG9861715.1"/>
    <property type="molecule type" value="Genomic_DNA"/>
</dbReference>
<accession>A0A9N9TNS9</accession>
<evidence type="ECO:0000256" key="1">
    <source>
        <dbReference type="SAM" id="MobiDB-lite"/>
    </source>
</evidence>